<dbReference type="AlphaFoldDB" id="A0A5N1GIT3"/>
<keyword evidence="9 14" id="KW-0418">Kinase</keyword>
<evidence type="ECO:0000256" key="5">
    <source>
        <dbReference type="ARBA" id="ARBA00018587"/>
    </source>
</evidence>
<dbReference type="GO" id="GO:0004743">
    <property type="term" value="F:pyruvate kinase activity"/>
    <property type="evidence" value="ECO:0007669"/>
    <property type="project" value="UniProtKB-EC"/>
</dbReference>
<dbReference type="STRING" id="119206.AWM72_01535"/>
<dbReference type="SUPFAM" id="SSF50800">
    <property type="entry name" value="PK beta-barrel domain-like"/>
    <property type="match status" value="1"/>
</dbReference>
<evidence type="ECO:0000256" key="3">
    <source>
        <dbReference type="ARBA" id="ARBA00008663"/>
    </source>
</evidence>
<evidence type="ECO:0000313" key="17">
    <source>
        <dbReference type="Proteomes" id="UP000327148"/>
    </source>
</evidence>
<evidence type="ECO:0000256" key="8">
    <source>
        <dbReference type="ARBA" id="ARBA00022741"/>
    </source>
</evidence>
<dbReference type="Proteomes" id="UP000327148">
    <property type="component" value="Unassembled WGS sequence"/>
</dbReference>
<dbReference type="Pfam" id="PF00224">
    <property type="entry name" value="PK"/>
    <property type="match status" value="1"/>
</dbReference>
<feature type="domain" description="Pyruvate kinase barrel" evidence="15">
    <location>
        <begin position="133"/>
        <end position="445"/>
    </location>
</feature>
<dbReference type="Gene3D" id="3.20.20.60">
    <property type="entry name" value="Phosphoenolpyruvate-binding domains"/>
    <property type="match status" value="1"/>
</dbReference>
<comment type="similarity">
    <text evidence="3 14">Belongs to the pyruvate kinase family.</text>
</comment>
<dbReference type="EMBL" id="VYWO01000003">
    <property type="protein sequence ID" value="KAA9300853.1"/>
    <property type="molecule type" value="Genomic_DNA"/>
</dbReference>
<evidence type="ECO:0000256" key="12">
    <source>
        <dbReference type="ARBA" id="ARBA00023152"/>
    </source>
</evidence>
<dbReference type="GO" id="GO:0016301">
    <property type="term" value="F:kinase activity"/>
    <property type="evidence" value="ECO:0007669"/>
    <property type="project" value="UniProtKB-KW"/>
</dbReference>
<evidence type="ECO:0000256" key="10">
    <source>
        <dbReference type="ARBA" id="ARBA00022840"/>
    </source>
</evidence>
<dbReference type="GO" id="GO:0005524">
    <property type="term" value="F:ATP binding"/>
    <property type="evidence" value="ECO:0007669"/>
    <property type="project" value="UniProtKB-KW"/>
</dbReference>
<keyword evidence="8" id="KW-0547">Nucleotide-binding</keyword>
<keyword evidence="6 14" id="KW-0808">Transferase</keyword>
<proteinExistence type="inferred from homology"/>
<dbReference type="UniPathway" id="UPA00109">
    <property type="reaction ID" value="UER00188"/>
</dbReference>
<protein>
    <recommendedName>
        <fullName evidence="5 14">Pyruvate kinase</fullName>
        <ecNumber evidence="4 14">2.7.1.40</ecNumber>
    </recommendedName>
</protein>
<keyword evidence="12 14" id="KW-0324">Glycolysis</keyword>
<evidence type="ECO:0000256" key="14">
    <source>
        <dbReference type="RuleBase" id="RU000504"/>
    </source>
</evidence>
<organism evidence="16 17">
    <name type="scientific">Aerococcus sanguinicola</name>
    <dbReference type="NCBI Taxonomy" id="119206"/>
    <lineage>
        <taxon>Bacteria</taxon>
        <taxon>Bacillati</taxon>
        <taxon>Bacillota</taxon>
        <taxon>Bacilli</taxon>
        <taxon>Lactobacillales</taxon>
        <taxon>Aerococcaceae</taxon>
        <taxon>Aerococcus</taxon>
    </lineage>
</organism>
<dbReference type="InterPro" id="IPR015806">
    <property type="entry name" value="Pyrv_Knase_insert_dom_sf"/>
</dbReference>
<keyword evidence="10" id="KW-0067">ATP-binding</keyword>
<evidence type="ECO:0000256" key="1">
    <source>
        <dbReference type="ARBA" id="ARBA00001958"/>
    </source>
</evidence>
<dbReference type="InterPro" id="IPR001697">
    <property type="entry name" value="Pyr_Knase"/>
</dbReference>
<dbReference type="RefSeq" id="WP_070430566.1">
    <property type="nucleotide sequence ID" value="NZ_VYWO01000003.1"/>
</dbReference>
<dbReference type="OrthoDB" id="9812123at2"/>
<evidence type="ECO:0000256" key="11">
    <source>
        <dbReference type="ARBA" id="ARBA00022842"/>
    </source>
</evidence>
<keyword evidence="13 16" id="KW-0670">Pyruvate</keyword>
<evidence type="ECO:0000256" key="6">
    <source>
        <dbReference type="ARBA" id="ARBA00022679"/>
    </source>
</evidence>
<evidence type="ECO:0000313" key="16">
    <source>
        <dbReference type="EMBL" id="KAA9300853.1"/>
    </source>
</evidence>
<comment type="pathway">
    <text evidence="2 14">Carbohydrate degradation; glycolysis; pyruvate from D-glyceraldehyde 3-phosphate: step 5/5.</text>
</comment>
<comment type="catalytic activity">
    <reaction evidence="14">
        <text>pyruvate + ATP = phosphoenolpyruvate + ADP + H(+)</text>
        <dbReference type="Rhea" id="RHEA:18157"/>
        <dbReference type="ChEBI" id="CHEBI:15361"/>
        <dbReference type="ChEBI" id="CHEBI:15378"/>
        <dbReference type="ChEBI" id="CHEBI:30616"/>
        <dbReference type="ChEBI" id="CHEBI:58702"/>
        <dbReference type="ChEBI" id="CHEBI:456216"/>
        <dbReference type="EC" id="2.7.1.40"/>
    </reaction>
</comment>
<evidence type="ECO:0000256" key="2">
    <source>
        <dbReference type="ARBA" id="ARBA00004997"/>
    </source>
</evidence>
<evidence type="ECO:0000256" key="4">
    <source>
        <dbReference type="ARBA" id="ARBA00012142"/>
    </source>
</evidence>
<dbReference type="GO" id="GO:0000287">
    <property type="term" value="F:magnesium ion binding"/>
    <property type="evidence" value="ECO:0007669"/>
    <property type="project" value="InterPro"/>
</dbReference>
<accession>A0A5N1GIT3</accession>
<dbReference type="PRINTS" id="PR01050">
    <property type="entry name" value="PYRUVTKNASE"/>
</dbReference>
<dbReference type="SUPFAM" id="SSF51621">
    <property type="entry name" value="Phosphoenolpyruvate/pyruvate domain"/>
    <property type="match status" value="1"/>
</dbReference>
<dbReference type="GO" id="GO:0030955">
    <property type="term" value="F:potassium ion binding"/>
    <property type="evidence" value="ECO:0007669"/>
    <property type="project" value="InterPro"/>
</dbReference>
<keyword evidence="11 14" id="KW-0460">Magnesium</keyword>
<dbReference type="InterPro" id="IPR015793">
    <property type="entry name" value="Pyrv_Knase_brl"/>
</dbReference>
<evidence type="ECO:0000256" key="7">
    <source>
        <dbReference type="ARBA" id="ARBA00022723"/>
    </source>
</evidence>
<reference evidence="16 17" key="1">
    <citation type="submission" date="2019-09" db="EMBL/GenBank/DDBJ databases">
        <title>Draft genome sequence assemblies of isolates from the urinary tract.</title>
        <authorList>
            <person name="Mores C.R."/>
            <person name="Putonti C."/>
            <person name="Wolfe A.J."/>
        </authorList>
    </citation>
    <scope>NUCLEOTIDE SEQUENCE [LARGE SCALE GENOMIC DNA]</scope>
    <source>
        <strain evidence="16 17">UMB623</strain>
    </source>
</reference>
<keyword evidence="7" id="KW-0479">Metal-binding</keyword>
<dbReference type="InterPro" id="IPR015813">
    <property type="entry name" value="Pyrv/PenolPyrv_kinase-like_dom"/>
</dbReference>
<sequence>MKKQFLIDEVRQLRKQVQEEGQALYESWEPQTMREDFRASAQNLAAYAVMRQRDLRQLQESFDRVGYQGFRGIEANVLPGLDHLVHLLQDEPIANEEAYWTDLDQEQMHTYQVFGLQAGKRAQNLVTLPTEAGRDPHYVRDLSQSGMDLARINCAHDQAKTWQAMADHIRAAEQARGRAHPIYCDLAGPKVRIEALYTKQQNPRVYQGDRFFISHVKALEDFQGQDLVLYTSHQEIIQSLAIGDPLVMYDGDLLGHVVSQHDQGLVVEVDRVRKAKGQKIKASKGINFPGRDSQLPILTPADCQAMAQVKDFARGYNFSFVRQVEDIVAIKQQLAEVYGEAVSQHPPFFIKVETQSILENLFQVLVEANRSHHAGLMIARGDLAAELGFLRLASVQEDLVAIARAARIPVIWATQVLENMVKTGIPTRAEMADVMLAGRCDLVMLNKGDHIQEGIQLLNQVLDQSRQYMPVTPSPLRPLDLTP</sequence>
<dbReference type="Gene3D" id="2.40.33.10">
    <property type="entry name" value="PK beta-barrel domain-like"/>
    <property type="match status" value="1"/>
</dbReference>
<evidence type="ECO:0000256" key="13">
    <source>
        <dbReference type="ARBA" id="ARBA00023317"/>
    </source>
</evidence>
<dbReference type="PANTHER" id="PTHR11817">
    <property type="entry name" value="PYRUVATE KINASE"/>
    <property type="match status" value="1"/>
</dbReference>
<name>A0A5N1GIT3_9LACT</name>
<dbReference type="InterPro" id="IPR040442">
    <property type="entry name" value="Pyrv_kinase-like_dom_sf"/>
</dbReference>
<gene>
    <name evidence="16" type="ORF">F6I03_05985</name>
</gene>
<comment type="cofactor">
    <cofactor evidence="1">
        <name>K(+)</name>
        <dbReference type="ChEBI" id="CHEBI:29103"/>
    </cofactor>
</comment>
<evidence type="ECO:0000259" key="15">
    <source>
        <dbReference type="Pfam" id="PF00224"/>
    </source>
</evidence>
<dbReference type="InterPro" id="IPR011037">
    <property type="entry name" value="Pyrv_Knase-like_insert_dom_sf"/>
</dbReference>
<comment type="caution">
    <text evidence="16">The sequence shown here is derived from an EMBL/GenBank/DDBJ whole genome shotgun (WGS) entry which is preliminary data.</text>
</comment>
<evidence type="ECO:0000256" key="9">
    <source>
        <dbReference type="ARBA" id="ARBA00022777"/>
    </source>
</evidence>
<dbReference type="EC" id="2.7.1.40" evidence="4 14"/>